<keyword evidence="2" id="KW-1185">Reference proteome</keyword>
<evidence type="ECO:0000313" key="2">
    <source>
        <dbReference type="Proteomes" id="UP001454036"/>
    </source>
</evidence>
<protein>
    <submittedName>
        <fullName evidence="1">Uncharacterized protein</fullName>
    </submittedName>
</protein>
<dbReference type="EMBL" id="BAABME010001228">
    <property type="protein sequence ID" value="GAA0148363.1"/>
    <property type="molecule type" value="Genomic_DNA"/>
</dbReference>
<reference evidence="1 2" key="1">
    <citation type="submission" date="2024-01" db="EMBL/GenBank/DDBJ databases">
        <title>The complete chloroplast genome sequence of Lithospermum erythrorhizon: insights into the phylogenetic relationship among Boraginaceae species and the maternal lineages of purple gromwells.</title>
        <authorList>
            <person name="Okada T."/>
            <person name="Watanabe K."/>
        </authorList>
    </citation>
    <scope>NUCLEOTIDE SEQUENCE [LARGE SCALE GENOMIC DNA]</scope>
</reference>
<comment type="caution">
    <text evidence="1">The sequence shown here is derived from an EMBL/GenBank/DDBJ whole genome shotgun (WGS) entry which is preliminary data.</text>
</comment>
<accession>A0AAV3PAZ5</accession>
<evidence type="ECO:0000313" key="1">
    <source>
        <dbReference type="EMBL" id="GAA0148363.1"/>
    </source>
</evidence>
<dbReference type="Proteomes" id="UP001454036">
    <property type="component" value="Unassembled WGS sequence"/>
</dbReference>
<proteinExistence type="predicted"/>
<name>A0AAV3PAZ5_LITER</name>
<dbReference type="PANTHER" id="PTHR33116:SF84">
    <property type="entry name" value="RNA-DIRECTED DNA POLYMERASE"/>
    <property type="match status" value="1"/>
</dbReference>
<sequence>MNFFDGLMELFRRKRGFDFHPNCQEIKLTNVWLKPNLKNSSVYFAGNVDERSFEWCSWQTVFLPQLVIKEINGVLKNFLWHGKCDGMTGAKVKWKDINVKKKEGGLDLKDIGEWNKACMAKHLWNICIGKDTLWIRWLHSYRLKGVSIWGVQWRSIDTNTWCKLLSLRGEMRPLRSIQLLRVLKADSVAEFLKRNKWPSNRLVNDEIRTCIEGMPRLDDRVSYLTVWVIFPCSVSQRGCYVEVGSLLETSYRDGGLLITGAVCYVENLRTWITFSSPVRSLATFGEGF</sequence>
<dbReference type="AlphaFoldDB" id="A0AAV3PAZ5"/>
<dbReference type="PANTHER" id="PTHR33116">
    <property type="entry name" value="REVERSE TRANSCRIPTASE ZINC-BINDING DOMAIN-CONTAINING PROTEIN-RELATED-RELATED"/>
    <property type="match status" value="1"/>
</dbReference>
<organism evidence="1 2">
    <name type="scientific">Lithospermum erythrorhizon</name>
    <name type="common">Purple gromwell</name>
    <name type="synonym">Lithospermum officinale var. erythrorhizon</name>
    <dbReference type="NCBI Taxonomy" id="34254"/>
    <lineage>
        <taxon>Eukaryota</taxon>
        <taxon>Viridiplantae</taxon>
        <taxon>Streptophyta</taxon>
        <taxon>Embryophyta</taxon>
        <taxon>Tracheophyta</taxon>
        <taxon>Spermatophyta</taxon>
        <taxon>Magnoliopsida</taxon>
        <taxon>eudicotyledons</taxon>
        <taxon>Gunneridae</taxon>
        <taxon>Pentapetalae</taxon>
        <taxon>asterids</taxon>
        <taxon>lamiids</taxon>
        <taxon>Boraginales</taxon>
        <taxon>Boraginaceae</taxon>
        <taxon>Boraginoideae</taxon>
        <taxon>Lithospermeae</taxon>
        <taxon>Lithospermum</taxon>
    </lineage>
</organism>
<gene>
    <name evidence="1" type="ORF">LIER_07828</name>
</gene>